<keyword evidence="1" id="KW-0812">Transmembrane</keyword>
<comment type="caution">
    <text evidence="2">The sequence shown here is derived from an EMBL/GenBank/DDBJ whole genome shotgun (WGS) entry which is preliminary data.</text>
</comment>
<name>A0A8T0VX08_PANVG</name>
<protein>
    <submittedName>
        <fullName evidence="2">Uncharacterized protein</fullName>
    </submittedName>
</protein>
<dbReference type="EMBL" id="CM029039">
    <property type="protein sequence ID" value="KAG2639720.1"/>
    <property type="molecule type" value="Genomic_DNA"/>
</dbReference>
<gene>
    <name evidence="2" type="ORF">PVAP13_2KG040100</name>
</gene>
<feature type="transmembrane region" description="Helical" evidence="1">
    <location>
        <begin position="34"/>
        <end position="57"/>
    </location>
</feature>
<dbReference type="Proteomes" id="UP000823388">
    <property type="component" value="Chromosome 2K"/>
</dbReference>
<reference evidence="2" key="1">
    <citation type="submission" date="2020-05" db="EMBL/GenBank/DDBJ databases">
        <title>WGS assembly of Panicum virgatum.</title>
        <authorList>
            <person name="Lovell J.T."/>
            <person name="Jenkins J."/>
            <person name="Shu S."/>
            <person name="Juenger T.E."/>
            <person name="Schmutz J."/>
        </authorList>
    </citation>
    <scope>NUCLEOTIDE SEQUENCE</scope>
    <source>
        <strain evidence="2">AP13</strain>
    </source>
</reference>
<proteinExistence type="predicted"/>
<keyword evidence="1" id="KW-0472">Membrane</keyword>
<dbReference type="AlphaFoldDB" id="A0A8T0VX08"/>
<organism evidence="2 3">
    <name type="scientific">Panicum virgatum</name>
    <name type="common">Blackwell switchgrass</name>
    <dbReference type="NCBI Taxonomy" id="38727"/>
    <lineage>
        <taxon>Eukaryota</taxon>
        <taxon>Viridiplantae</taxon>
        <taxon>Streptophyta</taxon>
        <taxon>Embryophyta</taxon>
        <taxon>Tracheophyta</taxon>
        <taxon>Spermatophyta</taxon>
        <taxon>Magnoliopsida</taxon>
        <taxon>Liliopsida</taxon>
        <taxon>Poales</taxon>
        <taxon>Poaceae</taxon>
        <taxon>PACMAD clade</taxon>
        <taxon>Panicoideae</taxon>
        <taxon>Panicodae</taxon>
        <taxon>Paniceae</taxon>
        <taxon>Panicinae</taxon>
        <taxon>Panicum</taxon>
        <taxon>Panicum sect. Hiantes</taxon>
    </lineage>
</organism>
<keyword evidence="3" id="KW-1185">Reference proteome</keyword>
<evidence type="ECO:0000256" key="1">
    <source>
        <dbReference type="SAM" id="Phobius"/>
    </source>
</evidence>
<evidence type="ECO:0000313" key="3">
    <source>
        <dbReference type="Proteomes" id="UP000823388"/>
    </source>
</evidence>
<keyword evidence="1" id="KW-1133">Transmembrane helix</keyword>
<evidence type="ECO:0000313" key="2">
    <source>
        <dbReference type="EMBL" id="KAG2639720.1"/>
    </source>
</evidence>
<accession>A0A8T0VX08</accession>
<sequence length="84" mass="9399">MDRNAACILAIRIPACIRSETFRLPLSSLAMRSMVHKFIMLPVIKIGFAITCSPGALTRSRAKKIAMEEAEVHGRMALEHLMQF</sequence>